<evidence type="ECO:0000313" key="1">
    <source>
        <dbReference type="RefSeq" id="XP_059604268.1"/>
    </source>
</evidence>
<dbReference type="VEuPathDB" id="FungiDB:An11g01480"/>
<dbReference type="RefSeq" id="XP_059604268.1">
    <property type="nucleotide sequence ID" value="XM_059750066.1"/>
</dbReference>
<gene>
    <name evidence="1" type="ORF">An11g01480</name>
</gene>
<proteinExistence type="predicted"/>
<protein>
    <submittedName>
        <fullName evidence="1">Uncharacterized protein</fullName>
    </submittedName>
</protein>
<reference evidence="1" key="2">
    <citation type="submission" date="2025-08" db="UniProtKB">
        <authorList>
            <consortium name="RefSeq"/>
        </authorList>
    </citation>
    <scope>IDENTIFICATION</scope>
</reference>
<sequence>MGALFAILVSIPSYAIEDITINPKSATYSENNKVASSGDYTEERRWNSGVEVGSLTANRAYAGQPMIGALLQRLRVYGGPQLERSVNAWRGSGFPGVLQPQRSQSAVQTVTRYDKPG</sequence>
<dbReference type="KEGG" id="ang:An11g01480"/>
<dbReference type="AlphaFoldDB" id="A0AAJ8BV54"/>
<organism evidence="1">
    <name type="scientific">Aspergillus niger</name>
    <dbReference type="NCBI Taxonomy" id="5061"/>
    <lineage>
        <taxon>Eukaryota</taxon>
        <taxon>Fungi</taxon>
        <taxon>Dikarya</taxon>
        <taxon>Ascomycota</taxon>
        <taxon>Pezizomycotina</taxon>
        <taxon>Eurotiomycetes</taxon>
        <taxon>Eurotiomycetidae</taxon>
        <taxon>Eurotiales</taxon>
        <taxon>Aspergillaceae</taxon>
        <taxon>Aspergillus</taxon>
        <taxon>Aspergillus subgen. Circumdati</taxon>
    </lineage>
</organism>
<name>A0AAJ8BV54_ASPNG</name>
<dbReference type="GeneID" id="84592197"/>
<accession>A0AAJ8BV54</accession>
<reference evidence="1" key="1">
    <citation type="submission" date="2025-02" db="EMBL/GenBank/DDBJ databases">
        <authorList>
            <consortium name="NCBI Genome Project"/>
        </authorList>
    </citation>
    <scope>NUCLEOTIDE SEQUENCE</scope>
</reference>